<evidence type="ECO:0000313" key="2">
    <source>
        <dbReference type="Proteomes" id="UP001604267"/>
    </source>
</evidence>
<organism evidence="1 2">
    <name type="scientific">Streptomyces cinerochromogenes</name>
    <dbReference type="NCBI Taxonomy" id="66422"/>
    <lineage>
        <taxon>Bacteria</taxon>
        <taxon>Bacillati</taxon>
        <taxon>Actinomycetota</taxon>
        <taxon>Actinomycetes</taxon>
        <taxon>Kitasatosporales</taxon>
        <taxon>Streptomycetaceae</taxon>
        <taxon>Streptomyces</taxon>
    </lineage>
</organism>
<accession>A0ABW7B9C3</accession>
<evidence type="ECO:0000313" key="1">
    <source>
        <dbReference type="EMBL" id="MFG3013376.1"/>
    </source>
</evidence>
<sequence length="138" mass="14170">MTTTEAAPAAFQITLPGGGRVPDGLRVFIARDPSLRGAVRAQWEPRRAQGGTLGDGLDVLTLAVTGVLALPSAIETVKRWVSSQGGEEASVVISRDGVSVTISGVEDAEQLRNLAAALLPPPSASVEELGDQDPSAVS</sequence>
<name>A0ABW7B9C3_9ACTN</name>
<proteinExistence type="predicted"/>
<protein>
    <submittedName>
        <fullName evidence="1">Uncharacterized protein</fullName>
    </submittedName>
</protein>
<comment type="caution">
    <text evidence="1">The sequence shown here is derived from an EMBL/GenBank/DDBJ whole genome shotgun (WGS) entry which is preliminary data.</text>
</comment>
<keyword evidence="2" id="KW-1185">Reference proteome</keyword>
<reference evidence="1 2" key="1">
    <citation type="submission" date="2024-10" db="EMBL/GenBank/DDBJ databases">
        <title>The Natural Products Discovery Center: Release of the First 8490 Sequenced Strains for Exploring Actinobacteria Biosynthetic Diversity.</title>
        <authorList>
            <person name="Kalkreuter E."/>
            <person name="Kautsar S.A."/>
            <person name="Yang D."/>
            <person name="Bader C.D."/>
            <person name="Teijaro C.N."/>
            <person name="Fluegel L."/>
            <person name="Davis C.M."/>
            <person name="Simpson J.R."/>
            <person name="Lauterbach L."/>
            <person name="Steele A.D."/>
            <person name="Gui C."/>
            <person name="Meng S."/>
            <person name="Li G."/>
            <person name="Viehrig K."/>
            <person name="Ye F."/>
            <person name="Su P."/>
            <person name="Kiefer A.F."/>
            <person name="Nichols A."/>
            <person name="Cepeda A.J."/>
            <person name="Yan W."/>
            <person name="Fan B."/>
            <person name="Jiang Y."/>
            <person name="Adhikari A."/>
            <person name="Zheng C.-J."/>
            <person name="Schuster L."/>
            <person name="Cowan T.M."/>
            <person name="Smanski M.J."/>
            <person name="Chevrette M.G."/>
            <person name="De Carvalho L.P.S."/>
            <person name="Shen B."/>
        </authorList>
    </citation>
    <scope>NUCLEOTIDE SEQUENCE [LARGE SCALE GENOMIC DNA]</scope>
    <source>
        <strain evidence="1 2">NPDC048320</strain>
    </source>
</reference>
<dbReference type="Pfam" id="PF19953">
    <property type="entry name" value="EACC1"/>
    <property type="match status" value="1"/>
</dbReference>
<dbReference type="RefSeq" id="WP_392819377.1">
    <property type="nucleotide sequence ID" value="NZ_JBICYV010000011.1"/>
</dbReference>
<dbReference type="Proteomes" id="UP001604267">
    <property type="component" value="Unassembled WGS sequence"/>
</dbReference>
<dbReference type="EMBL" id="JBICYV010000011">
    <property type="protein sequence ID" value="MFG3013376.1"/>
    <property type="molecule type" value="Genomic_DNA"/>
</dbReference>
<gene>
    <name evidence="1" type="ORF">ACGFZB_23465</name>
</gene>
<dbReference type="InterPro" id="IPR045428">
    <property type="entry name" value="EACC1"/>
</dbReference>